<dbReference type="EMBL" id="CP077717">
    <property type="protein sequence ID" value="QXJ27697.1"/>
    <property type="molecule type" value="Genomic_DNA"/>
</dbReference>
<gene>
    <name evidence="2" type="ORF">J5U23_00564</name>
</gene>
<dbReference type="RefSeq" id="WP_218266918.1">
    <property type="nucleotide sequence ID" value="NZ_CP077717.1"/>
</dbReference>
<dbReference type="AlphaFoldDB" id="A0A8F5BLU4"/>
<accession>A0A8F5BLU4</accession>
<dbReference type="GeneID" id="65562170"/>
<keyword evidence="1" id="KW-0472">Membrane</keyword>
<evidence type="ECO:0000256" key="1">
    <source>
        <dbReference type="SAM" id="Phobius"/>
    </source>
</evidence>
<name>A0A8F5BLU4_SACSH</name>
<sequence length="554" mass="62984">MNRWLKFYFKNNFLLSIIVTTIVILTIGINLTYLTQPIFIGMYVTQNGVVEYFRSIDPAFVIKPYLNGSQQPALISVFVNLPNKVLLLESGFVQSLKIPFSTIRSFITPWMRWKDMNTSLLVIVTYFNGNQSYSSAEEIEYNPQWVFSNANIQIVGLVNVIGKTIPINYTHLMQEYEKLSNQFRRSSVNIIPHSGPSNIYTINLTTNGYADVCLYNTTYFPYEYAWEWWEQGYFFNNISIPLFWISLSNNVLKYDQFNNIGLYIEYKGNVSWVAISNTTNYGGPYIGVSFSATVDWSTSESFSQNLLEKLDNPIIYIYYNATVAVVHYWVKATIPRVNITVLEVTWANPNKIGYAVETSNGYTQIEFTNSSSGTTIISSPIQDGNGTVWLFFNLTKSFEALSTSPLGQVYWQNGEFSHNETTTGYIQPPSDDTWNLNMSILYINITNNNNNDELITLIGDMAIDVLLFLATEGLNGAAQVAVGLSSTVLEDAPFIIFQSTPLFEYFLQNTLTLITLSNGQNGHLYVTFSKYSTELSLPVTGYILNYTTYYNKSY</sequence>
<dbReference type="Proteomes" id="UP000694018">
    <property type="component" value="Chromosome"/>
</dbReference>
<feature type="transmembrane region" description="Helical" evidence="1">
    <location>
        <begin position="12"/>
        <end position="34"/>
    </location>
</feature>
<protein>
    <submittedName>
        <fullName evidence="2">Uncharacterized protein</fullName>
    </submittedName>
</protein>
<evidence type="ECO:0000313" key="2">
    <source>
        <dbReference type="EMBL" id="QXJ27697.1"/>
    </source>
</evidence>
<evidence type="ECO:0000313" key="3">
    <source>
        <dbReference type="Proteomes" id="UP000694018"/>
    </source>
</evidence>
<keyword evidence="1" id="KW-1133">Transmembrane helix</keyword>
<dbReference type="KEGG" id="sshi:J5U23_00564"/>
<dbReference type="OrthoDB" id="44018at2157"/>
<organism evidence="2 3">
    <name type="scientific">Saccharolobus shibatae (strain ATCC 51178 / DSM 5389 / JCM 8931 / NBRC 15437 / B12)</name>
    <name type="common">Sulfolobus shibatae</name>
    <dbReference type="NCBI Taxonomy" id="523848"/>
    <lineage>
        <taxon>Archaea</taxon>
        <taxon>Thermoproteota</taxon>
        <taxon>Thermoprotei</taxon>
        <taxon>Sulfolobales</taxon>
        <taxon>Sulfolobaceae</taxon>
        <taxon>Saccharolobus</taxon>
    </lineage>
</organism>
<keyword evidence="1" id="KW-0812">Transmembrane</keyword>
<proteinExistence type="predicted"/>
<reference evidence="2" key="1">
    <citation type="journal article" date="2021" name="Environ. Microbiol.">
        <title>New insights into the diversity and evolution of the archaeal mobilome from three complete genomes of Saccharolobus shibatae.</title>
        <authorList>
            <person name="Medvedeva S."/>
            <person name="Brandt D."/>
            <person name="Cvirkaite-Krupovic V."/>
            <person name="Liu Y."/>
            <person name="Severinov K."/>
            <person name="Ishino S."/>
            <person name="Ishino Y."/>
            <person name="Prangishvili D."/>
            <person name="Kalinowski J."/>
            <person name="Krupovic M."/>
        </authorList>
    </citation>
    <scope>NUCLEOTIDE SEQUENCE</scope>
    <source>
        <strain evidence="2">B12</strain>
    </source>
</reference>